<keyword evidence="3" id="KW-1185">Reference proteome</keyword>
<gene>
    <name evidence="2" type="primary">pkn1_3</name>
    <name evidence="2" type="ORF">E5S67_03639</name>
</gene>
<reference evidence="2 3" key="1">
    <citation type="journal article" date="2020" name="Sci. Rep.">
        <title>A novel cyanobacterial geosmin producer, revising GeoA distribution and dispersion patterns in Bacteria.</title>
        <authorList>
            <person name="Churro C."/>
            <person name="Semedo-Aguiar A.P."/>
            <person name="Silva A.D."/>
            <person name="Pereira-Leal J.B."/>
            <person name="Leite R.B."/>
        </authorList>
    </citation>
    <scope>NUCLEOTIDE SEQUENCE [LARGE SCALE GENOMIC DNA]</scope>
    <source>
        <strain evidence="2 3">IPMA8</strain>
    </source>
</reference>
<accession>A0ABX2CZQ7</accession>
<comment type="caution">
    <text evidence="2">The sequence shown here is derived from an EMBL/GenBank/DDBJ whole genome shotgun (WGS) entry which is preliminary data.</text>
</comment>
<dbReference type="EMBL" id="SRRZ01000066">
    <property type="protein sequence ID" value="NQE35877.1"/>
    <property type="molecule type" value="Genomic_DNA"/>
</dbReference>
<evidence type="ECO:0000313" key="2">
    <source>
        <dbReference type="EMBL" id="NQE35877.1"/>
    </source>
</evidence>
<dbReference type="GO" id="GO:0004674">
    <property type="term" value="F:protein serine/threonine kinase activity"/>
    <property type="evidence" value="ECO:0007669"/>
    <property type="project" value="UniProtKB-EC"/>
</dbReference>
<evidence type="ECO:0000259" key="1">
    <source>
        <dbReference type="Pfam" id="PF03781"/>
    </source>
</evidence>
<dbReference type="Proteomes" id="UP000702425">
    <property type="component" value="Unassembled WGS sequence"/>
</dbReference>
<dbReference type="Gene3D" id="3.90.1580.10">
    <property type="entry name" value="paralog of FGE (formylglycine-generating enzyme)"/>
    <property type="match status" value="1"/>
</dbReference>
<dbReference type="Gene3D" id="3.40.50.1460">
    <property type="match status" value="1"/>
</dbReference>
<protein>
    <submittedName>
        <fullName evidence="2">Serine/threonine-protein kinase pkn1</fullName>
        <ecNumber evidence="2">2.7.11.1</ecNumber>
    </submittedName>
</protein>
<dbReference type="RefSeq" id="WP_246276846.1">
    <property type="nucleotide sequence ID" value="NZ_SRRZ01000066.1"/>
</dbReference>
<feature type="domain" description="Sulfatase-modifying factor enzyme-like" evidence="1">
    <location>
        <begin position="336"/>
        <end position="569"/>
    </location>
</feature>
<dbReference type="PANTHER" id="PTHR23150">
    <property type="entry name" value="SULFATASE MODIFYING FACTOR 1, 2"/>
    <property type="match status" value="1"/>
</dbReference>
<sequence>MTEIIAKPERTYGLVVGIEKYQETSWNVKGGGPANDALKFADWLCRRGVPKENIRLCLSSLEENNHLVEQSNLKVEEATQQNISNIIENLFCKQKGDLLYIFWAGHGLLSSERERRLFCADATSLNWRNLDLNSLLLLLASDFNIRNHICIVDACANYYAPEWKGRPTNFKGKEFSSRGPREDIQQFVLLATREGERASVSAEGKTGYFSQAVRKALEEEPLASWPPNMEVIAKKVKQQVGSLGKKQLPTYLYRRSWDGDTDVYLPTHFREPEKLPQANDDLATNFSAKPLTSLIPNTTNFEFEVVTVDAQGRETKLCHKQAQYFVEILGDAVKLEMVSIPGGKFTMGAPQEEPESGEDERRGPLVTTVKPFFMGKYPITQAQWRAIASRPKIKRDLDPDPSCFKGDNRPIERVSWYDAEEFCDRLSQKTKRVYRLPSEAEWEYACRARTATPFHFGATITTNLANFCEQDQSRNTVDRKQTTEVGSFPANAFGLCDIHGNVWEWCADYWHDNYQSAPLNGSAWLNSGNEEYRILRGGSWDCFPHLCRSASRFSENPTITDKEFGFRVVCSFA</sequence>
<dbReference type="SUPFAM" id="SSF56436">
    <property type="entry name" value="C-type lectin-like"/>
    <property type="match status" value="1"/>
</dbReference>
<organism evidence="2 3">
    <name type="scientific">Microcoleus asticus IPMA8</name>
    <dbReference type="NCBI Taxonomy" id="2563858"/>
    <lineage>
        <taxon>Bacteria</taxon>
        <taxon>Bacillati</taxon>
        <taxon>Cyanobacteriota</taxon>
        <taxon>Cyanophyceae</taxon>
        <taxon>Oscillatoriophycideae</taxon>
        <taxon>Oscillatoriales</taxon>
        <taxon>Microcoleaceae</taxon>
        <taxon>Microcoleus</taxon>
        <taxon>Microcoleus asticus</taxon>
    </lineage>
</organism>
<dbReference type="InterPro" id="IPR016187">
    <property type="entry name" value="CTDL_fold"/>
</dbReference>
<dbReference type="EC" id="2.7.11.1" evidence="2"/>
<dbReference type="Pfam" id="PF03781">
    <property type="entry name" value="FGE-sulfatase"/>
    <property type="match status" value="1"/>
</dbReference>
<keyword evidence="2" id="KW-0418">Kinase</keyword>
<keyword evidence="2" id="KW-0808">Transferase</keyword>
<dbReference type="InterPro" id="IPR042095">
    <property type="entry name" value="SUMF_sf"/>
</dbReference>
<name>A0ABX2CZQ7_9CYAN</name>
<proteinExistence type="predicted"/>
<dbReference type="PANTHER" id="PTHR23150:SF35">
    <property type="entry name" value="BLL6746 PROTEIN"/>
    <property type="match status" value="1"/>
</dbReference>
<dbReference type="InterPro" id="IPR005532">
    <property type="entry name" value="SUMF_dom"/>
</dbReference>
<evidence type="ECO:0000313" key="3">
    <source>
        <dbReference type="Proteomes" id="UP000702425"/>
    </source>
</evidence>
<dbReference type="InterPro" id="IPR051043">
    <property type="entry name" value="Sulfatase_Mod_Factor_Kinase"/>
</dbReference>